<keyword evidence="2" id="KW-0963">Cytoplasm</keyword>
<feature type="compositionally biased region" description="Basic and acidic residues" evidence="10">
    <location>
        <begin position="311"/>
        <end position="323"/>
    </location>
</feature>
<dbReference type="Gene3D" id="1.10.150.130">
    <property type="match status" value="1"/>
</dbReference>
<protein>
    <recommendedName>
        <fullName evidence="15">Tyrosine recombinase XerC</fullName>
    </recommendedName>
</protein>
<evidence type="ECO:0000313" key="13">
    <source>
        <dbReference type="EMBL" id="OIN89462.1"/>
    </source>
</evidence>
<keyword evidence="7" id="KW-0233">DNA recombination</keyword>
<evidence type="ECO:0000256" key="8">
    <source>
        <dbReference type="ARBA" id="ARBA00023306"/>
    </source>
</evidence>
<proteinExistence type="predicted"/>
<evidence type="ECO:0008006" key="15">
    <source>
        <dbReference type="Google" id="ProtNLM"/>
    </source>
</evidence>
<evidence type="ECO:0000256" key="10">
    <source>
        <dbReference type="SAM" id="MobiDB-lite"/>
    </source>
</evidence>
<dbReference type="GO" id="GO:0005737">
    <property type="term" value="C:cytoplasm"/>
    <property type="evidence" value="ECO:0007669"/>
    <property type="project" value="UniProtKB-SubCell"/>
</dbReference>
<keyword evidence="8" id="KW-0131">Cell cycle</keyword>
<dbReference type="GO" id="GO:0015074">
    <property type="term" value="P:DNA integration"/>
    <property type="evidence" value="ECO:0007669"/>
    <property type="project" value="UniProtKB-KW"/>
</dbReference>
<feature type="domain" description="Core-binding (CB)" evidence="12">
    <location>
        <begin position="2"/>
        <end position="111"/>
    </location>
</feature>
<evidence type="ECO:0000256" key="4">
    <source>
        <dbReference type="ARBA" id="ARBA00022829"/>
    </source>
</evidence>
<keyword evidence="5" id="KW-0229">DNA integration</keyword>
<evidence type="ECO:0000256" key="3">
    <source>
        <dbReference type="ARBA" id="ARBA00022618"/>
    </source>
</evidence>
<dbReference type="GO" id="GO:0007059">
    <property type="term" value="P:chromosome segregation"/>
    <property type="evidence" value="ECO:0007669"/>
    <property type="project" value="UniProtKB-KW"/>
</dbReference>
<feature type="domain" description="Tyr recombinase" evidence="11">
    <location>
        <begin position="131"/>
        <end position="308"/>
    </location>
</feature>
<dbReference type="Pfam" id="PF00589">
    <property type="entry name" value="Phage_integrase"/>
    <property type="match status" value="1"/>
</dbReference>
<comment type="caution">
    <text evidence="13">The sequence shown here is derived from an EMBL/GenBank/DDBJ whole genome shotgun (WGS) entry which is preliminary data.</text>
</comment>
<dbReference type="Gene3D" id="1.10.443.10">
    <property type="entry name" value="Intergrase catalytic core"/>
    <property type="match status" value="1"/>
</dbReference>
<keyword evidence="3" id="KW-0132">Cell division</keyword>
<comment type="subcellular location">
    <subcellularLocation>
        <location evidence="1">Cytoplasm</location>
    </subcellularLocation>
</comment>
<evidence type="ECO:0000256" key="5">
    <source>
        <dbReference type="ARBA" id="ARBA00022908"/>
    </source>
</evidence>
<evidence type="ECO:0000256" key="9">
    <source>
        <dbReference type="PROSITE-ProRule" id="PRU01248"/>
    </source>
</evidence>
<name>A0A1J4RU69_9BACT</name>
<dbReference type="CDD" id="cd00798">
    <property type="entry name" value="INT_XerDC_C"/>
    <property type="match status" value="1"/>
</dbReference>
<dbReference type="PANTHER" id="PTHR30349:SF77">
    <property type="entry name" value="TYROSINE RECOMBINASE XERC"/>
    <property type="match status" value="1"/>
</dbReference>
<dbReference type="InterPro" id="IPR011010">
    <property type="entry name" value="DNA_brk_join_enz"/>
</dbReference>
<evidence type="ECO:0000256" key="2">
    <source>
        <dbReference type="ARBA" id="ARBA00022490"/>
    </source>
</evidence>
<reference evidence="13 14" key="1">
    <citation type="journal article" date="2016" name="Environ. Microbiol.">
        <title>Genomic resolution of a cold subsurface aquifer community provides metabolic insights for novel microbes adapted to high CO concentrations.</title>
        <authorList>
            <person name="Probst A.J."/>
            <person name="Castelle C.J."/>
            <person name="Singh A."/>
            <person name="Brown C.T."/>
            <person name="Anantharaman K."/>
            <person name="Sharon I."/>
            <person name="Hug L.A."/>
            <person name="Burstein D."/>
            <person name="Emerson J.B."/>
            <person name="Thomas B.C."/>
            <person name="Banfield J.F."/>
        </authorList>
    </citation>
    <scope>NUCLEOTIDE SEQUENCE [LARGE SCALE GENOMIC DNA]</scope>
    <source>
        <strain evidence="13">CG1_02_42_45</strain>
    </source>
</reference>
<dbReference type="InterPro" id="IPR010998">
    <property type="entry name" value="Integrase_recombinase_N"/>
</dbReference>
<gene>
    <name evidence="13" type="ORF">AUJ40_01850</name>
</gene>
<feature type="region of interest" description="Disordered" evidence="10">
    <location>
        <begin position="311"/>
        <end position="343"/>
    </location>
</feature>
<dbReference type="SUPFAM" id="SSF56349">
    <property type="entry name" value="DNA breaking-rejoining enzymes"/>
    <property type="match status" value="1"/>
</dbReference>
<accession>A0A1J4RU69</accession>
<keyword evidence="4" id="KW-0159">Chromosome partition</keyword>
<evidence type="ECO:0000259" key="11">
    <source>
        <dbReference type="PROSITE" id="PS51898"/>
    </source>
</evidence>
<dbReference type="NCBIfam" id="NF040815">
    <property type="entry name" value="recomb_XerA_Arch"/>
    <property type="match status" value="1"/>
</dbReference>
<sequence>MSDLWQLKREFLEYSELEKGQSLLTVANYDRYLSKFLKWIEEFEANSLKLKADSLENQEENKLLPETITEEKIKEYRLYLNRLFNKYGRPLAKSTQNYHIITLRAFLGFLALRGIKSLPPQKVTLAKSQERKIEFLEAQDIIQLLKMPKLDSFKGLRDRLILELLFSTGLRVSELVNLNIADINLERDEIPVRGKGGKVRVVFLSDSAHQILEKYLAALGGSEPLIINKIGGKRLTVRSIERIVGKYARAAGITKHVSPHTLRHTFATDLLINGADLRSVQSLLGHANVSTTQIYTHVTDQHLREVHQAFHGKRTQENDEVRNPNDLPATRLSSPKSGRQAKN</sequence>
<evidence type="ECO:0000313" key="14">
    <source>
        <dbReference type="Proteomes" id="UP000182753"/>
    </source>
</evidence>
<dbReference type="AlphaFoldDB" id="A0A1J4RU69"/>
<dbReference type="GO" id="GO:0051301">
    <property type="term" value="P:cell division"/>
    <property type="evidence" value="ECO:0007669"/>
    <property type="project" value="UniProtKB-KW"/>
</dbReference>
<dbReference type="PROSITE" id="PS51900">
    <property type="entry name" value="CB"/>
    <property type="match status" value="1"/>
</dbReference>
<dbReference type="GO" id="GO:0006310">
    <property type="term" value="P:DNA recombination"/>
    <property type="evidence" value="ECO:0007669"/>
    <property type="project" value="UniProtKB-KW"/>
</dbReference>
<dbReference type="InterPro" id="IPR013762">
    <property type="entry name" value="Integrase-like_cat_sf"/>
</dbReference>
<dbReference type="InterPro" id="IPR050090">
    <property type="entry name" value="Tyrosine_recombinase_XerCD"/>
</dbReference>
<evidence type="ECO:0000256" key="6">
    <source>
        <dbReference type="ARBA" id="ARBA00023125"/>
    </source>
</evidence>
<keyword evidence="6 9" id="KW-0238">DNA-binding</keyword>
<evidence type="ECO:0000256" key="7">
    <source>
        <dbReference type="ARBA" id="ARBA00023172"/>
    </source>
</evidence>
<dbReference type="GO" id="GO:0003677">
    <property type="term" value="F:DNA binding"/>
    <property type="evidence" value="ECO:0007669"/>
    <property type="project" value="UniProtKB-UniRule"/>
</dbReference>
<evidence type="ECO:0000259" key="12">
    <source>
        <dbReference type="PROSITE" id="PS51900"/>
    </source>
</evidence>
<dbReference type="InterPro" id="IPR002104">
    <property type="entry name" value="Integrase_catalytic"/>
</dbReference>
<organism evidence="13 14">
    <name type="scientific">Candidatus Berkelbacteria bacterium CG1_02_42_45</name>
    <dbReference type="NCBI Taxonomy" id="1805036"/>
    <lineage>
        <taxon>Bacteria</taxon>
        <taxon>Candidatus Berkelbacteria</taxon>
    </lineage>
</organism>
<dbReference type="Proteomes" id="UP000182753">
    <property type="component" value="Unassembled WGS sequence"/>
</dbReference>
<evidence type="ECO:0000256" key="1">
    <source>
        <dbReference type="ARBA" id="ARBA00004496"/>
    </source>
</evidence>
<dbReference type="InterPro" id="IPR044068">
    <property type="entry name" value="CB"/>
</dbReference>
<dbReference type="EMBL" id="MNUJ01000039">
    <property type="protein sequence ID" value="OIN89462.1"/>
    <property type="molecule type" value="Genomic_DNA"/>
</dbReference>
<dbReference type="PROSITE" id="PS51898">
    <property type="entry name" value="TYR_RECOMBINASE"/>
    <property type="match status" value="1"/>
</dbReference>
<dbReference type="PANTHER" id="PTHR30349">
    <property type="entry name" value="PHAGE INTEGRASE-RELATED"/>
    <property type="match status" value="1"/>
</dbReference>